<organism evidence="3 4">
    <name type="scientific">Candidatus Desantisbacteria bacterium CG_4_10_14_0_8_um_filter_48_22</name>
    <dbReference type="NCBI Taxonomy" id="1974543"/>
    <lineage>
        <taxon>Bacteria</taxon>
        <taxon>Candidatus Desantisiibacteriota</taxon>
    </lineage>
</organism>
<dbReference type="AlphaFoldDB" id="A0A2M7S734"/>
<protein>
    <recommendedName>
        <fullName evidence="5">Oxidoreductase</fullName>
    </recommendedName>
</protein>
<dbReference type="Gene3D" id="3.40.50.720">
    <property type="entry name" value="NAD(P)-binding Rossmann-like Domain"/>
    <property type="match status" value="1"/>
</dbReference>
<name>A0A2M7S734_9BACT</name>
<dbReference type="InterPro" id="IPR000683">
    <property type="entry name" value="Gfo/Idh/MocA-like_OxRdtase_N"/>
</dbReference>
<reference evidence="4" key="1">
    <citation type="submission" date="2017-09" db="EMBL/GenBank/DDBJ databases">
        <title>Depth-based differentiation of microbial function through sediment-hosted aquifers and enrichment of novel symbionts in the deep terrestrial subsurface.</title>
        <authorList>
            <person name="Probst A.J."/>
            <person name="Ladd B."/>
            <person name="Jarett J.K."/>
            <person name="Geller-Mcgrath D.E."/>
            <person name="Sieber C.M.K."/>
            <person name="Emerson J.B."/>
            <person name="Anantharaman K."/>
            <person name="Thomas B.C."/>
            <person name="Malmstrom R."/>
            <person name="Stieglmeier M."/>
            <person name="Klingl A."/>
            <person name="Woyke T."/>
            <person name="Ryan C.M."/>
            <person name="Banfield J.F."/>
        </authorList>
    </citation>
    <scope>NUCLEOTIDE SEQUENCE [LARGE SCALE GENOMIC DNA]</scope>
</reference>
<feature type="domain" description="Gfo/Idh/MocA-like oxidoreductase N-terminal" evidence="1">
    <location>
        <begin position="5"/>
        <end position="120"/>
    </location>
</feature>
<dbReference type="PANTHER" id="PTHR43249:SF1">
    <property type="entry name" value="D-GLUCOSIDE 3-DEHYDROGENASE"/>
    <property type="match status" value="1"/>
</dbReference>
<dbReference type="EMBL" id="PFMR01000269">
    <property type="protein sequence ID" value="PIZ15327.1"/>
    <property type="molecule type" value="Genomic_DNA"/>
</dbReference>
<evidence type="ECO:0000259" key="1">
    <source>
        <dbReference type="Pfam" id="PF01408"/>
    </source>
</evidence>
<dbReference type="Proteomes" id="UP000229307">
    <property type="component" value="Unassembled WGS sequence"/>
</dbReference>
<dbReference type="InterPro" id="IPR052515">
    <property type="entry name" value="Gfo/Idh/MocA_Oxidoreductase"/>
</dbReference>
<dbReference type="GO" id="GO:0000166">
    <property type="term" value="F:nucleotide binding"/>
    <property type="evidence" value="ECO:0007669"/>
    <property type="project" value="InterPro"/>
</dbReference>
<accession>A0A2M7S734</accession>
<dbReference type="Gene3D" id="3.30.360.10">
    <property type="entry name" value="Dihydrodipicolinate Reductase, domain 2"/>
    <property type="match status" value="1"/>
</dbReference>
<evidence type="ECO:0000313" key="3">
    <source>
        <dbReference type="EMBL" id="PIZ15327.1"/>
    </source>
</evidence>
<dbReference type="Pfam" id="PF22725">
    <property type="entry name" value="GFO_IDH_MocA_C3"/>
    <property type="match status" value="1"/>
</dbReference>
<dbReference type="InterPro" id="IPR055170">
    <property type="entry name" value="GFO_IDH_MocA-like_dom"/>
</dbReference>
<dbReference type="Pfam" id="PF01408">
    <property type="entry name" value="GFO_IDH_MocA"/>
    <property type="match status" value="1"/>
</dbReference>
<dbReference type="InterPro" id="IPR036291">
    <property type="entry name" value="NAD(P)-bd_dom_sf"/>
</dbReference>
<comment type="caution">
    <text evidence="3">The sequence shown here is derived from an EMBL/GenBank/DDBJ whole genome shotgun (WGS) entry which is preliminary data.</text>
</comment>
<gene>
    <name evidence="3" type="ORF">COY52_10020</name>
</gene>
<dbReference type="SUPFAM" id="SSF55347">
    <property type="entry name" value="Glyceraldehyde-3-phosphate dehydrogenase-like, C-terminal domain"/>
    <property type="match status" value="1"/>
</dbReference>
<proteinExistence type="predicted"/>
<feature type="domain" description="GFO/IDH/MocA-like oxidoreductase" evidence="2">
    <location>
        <begin position="133"/>
        <end position="270"/>
    </location>
</feature>
<evidence type="ECO:0000313" key="4">
    <source>
        <dbReference type="Proteomes" id="UP000229307"/>
    </source>
</evidence>
<evidence type="ECO:0000259" key="2">
    <source>
        <dbReference type="Pfam" id="PF22725"/>
    </source>
</evidence>
<evidence type="ECO:0008006" key="5">
    <source>
        <dbReference type="Google" id="ProtNLM"/>
    </source>
</evidence>
<dbReference type="SUPFAM" id="SSF51735">
    <property type="entry name" value="NAD(P)-binding Rossmann-fold domains"/>
    <property type="match status" value="1"/>
</dbReference>
<sequence length="351" mass="39173">MKKWKVGFVGVGGIAKYAHMPGWKNLQGAEVVAVSDVREDVAKAFAKDFGIKNVFTDYNKMLEMDELEIIDICAPNMIHYPAAMAGFKAGKHVLSEKPLTVTPKHVQDMIDASKKAKKKLCSIQNHRFRAEAQVLKKMIDKGECGEIYYARAHALRRRLLPVAPTFIKKSLSGGGPCLDIGVHALDLTYWLMGHPKVRSVSGVALTKLAKREDIHGDWGEWDRKAYDVEDFAAGYVKFANGASLTLECSFLLNTKENEVFSAQVFGTEAGAYLPWGSPPEIYTEKNRTFMVKQLVGLPQVATHSEEIRLFLEAVDKNKEVPVPPEQTLEVIKILDGVYRSSKSGREVRFTK</sequence>
<dbReference type="PANTHER" id="PTHR43249">
    <property type="entry name" value="UDP-N-ACETYL-2-AMINO-2-DEOXY-D-GLUCURONATE OXIDASE"/>
    <property type="match status" value="1"/>
</dbReference>